<evidence type="ECO:0000313" key="12">
    <source>
        <dbReference type="EnsemblMetazoa" id="KAF7487582.1"/>
    </source>
</evidence>
<feature type="transmembrane region" description="Helical" evidence="10">
    <location>
        <begin position="77"/>
        <end position="98"/>
    </location>
</feature>
<dbReference type="InterPro" id="IPR002076">
    <property type="entry name" value="ELO_fam"/>
</dbReference>
<evidence type="ECO:0000256" key="5">
    <source>
        <dbReference type="ARBA" id="ARBA00022832"/>
    </source>
</evidence>
<dbReference type="InterPro" id="IPR030457">
    <property type="entry name" value="ELO_CS"/>
</dbReference>
<evidence type="ECO:0000256" key="3">
    <source>
        <dbReference type="ARBA" id="ARBA00022679"/>
    </source>
</evidence>
<evidence type="ECO:0000256" key="7">
    <source>
        <dbReference type="ARBA" id="ARBA00023098"/>
    </source>
</evidence>
<accession>A0A834R1H8</accession>
<dbReference type="GO" id="GO:0034625">
    <property type="term" value="P:fatty acid elongation, monounsaturated fatty acid"/>
    <property type="evidence" value="ECO:0007669"/>
    <property type="project" value="TreeGrafter"/>
</dbReference>
<feature type="transmembrane region" description="Helical" evidence="10">
    <location>
        <begin position="128"/>
        <end position="149"/>
    </location>
</feature>
<dbReference type="GO" id="GO:0019367">
    <property type="term" value="P:fatty acid elongation, saturated fatty acid"/>
    <property type="evidence" value="ECO:0007669"/>
    <property type="project" value="TreeGrafter"/>
</dbReference>
<feature type="transmembrane region" description="Helical" evidence="10">
    <location>
        <begin position="254"/>
        <end position="273"/>
    </location>
</feature>
<dbReference type="Proteomes" id="UP000070412">
    <property type="component" value="Unassembled WGS sequence"/>
</dbReference>
<reference evidence="12" key="3">
    <citation type="submission" date="2022-06" db="UniProtKB">
        <authorList>
            <consortium name="EnsemblMetazoa"/>
        </authorList>
    </citation>
    <scope>IDENTIFICATION</scope>
</reference>
<dbReference type="PANTHER" id="PTHR11157">
    <property type="entry name" value="FATTY ACID ACYL TRANSFERASE-RELATED"/>
    <property type="match status" value="1"/>
</dbReference>
<dbReference type="GO" id="GO:0009922">
    <property type="term" value="F:fatty acid elongase activity"/>
    <property type="evidence" value="ECO:0007669"/>
    <property type="project" value="UniProtKB-EC"/>
</dbReference>
<dbReference type="AlphaFoldDB" id="A0A834R1H8"/>
<evidence type="ECO:0000313" key="11">
    <source>
        <dbReference type="EMBL" id="KAF7487582.1"/>
    </source>
</evidence>
<keyword evidence="7 10" id="KW-0443">Lipid metabolism</keyword>
<dbReference type="EMBL" id="WVUK01000066">
    <property type="protein sequence ID" value="KAF7487582.1"/>
    <property type="molecule type" value="Genomic_DNA"/>
</dbReference>
<name>A0A834R1H8_SARSC</name>
<keyword evidence="3 10" id="KW-0808">Transferase</keyword>
<comment type="catalytic activity">
    <reaction evidence="10">
        <text>a very-long-chain acyl-CoA + malonyl-CoA + H(+) = a very-long-chain 3-oxoacyl-CoA + CO2 + CoA</text>
        <dbReference type="Rhea" id="RHEA:32727"/>
        <dbReference type="ChEBI" id="CHEBI:15378"/>
        <dbReference type="ChEBI" id="CHEBI:16526"/>
        <dbReference type="ChEBI" id="CHEBI:57287"/>
        <dbReference type="ChEBI" id="CHEBI:57384"/>
        <dbReference type="ChEBI" id="CHEBI:90725"/>
        <dbReference type="ChEBI" id="CHEBI:90736"/>
        <dbReference type="EC" id="2.3.1.199"/>
    </reaction>
</comment>
<keyword evidence="2 10" id="KW-0444">Lipid biosynthesis</keyword>
<dbReference type="PROSITE" id="PS01188">
    <property type="entry name" value="ELO"/>
    <property type="match status" value="1"/>
</dbReference>
<evidence type="ECO:0000313" key="13">
    <source>
        <dbReference type="Proteomes" id="UP000070412"/>
    </source>
</evidence>
<dbReference type="GO" id="GO:0034626">
    <property type="term" value="P:fatty acid elongation, polyunsaturated fatty acid"/>
    <property type="evidence" value="ECO:0007669"/>
    <property type="project" value="TreeGrafter"/>
</dbReference>
<evidence type="ECO:0000256" key="9">
    <source>
        <dbReference type="ARBA" id="ARBA00023160"/>
    </source>
</evidence>
<proteinExistence type="inferred from homology"/>
<evidence type="ECO:0000256" key="2">
    <source>
        <dbReference type="ARBA" id="ARBA00022516"/>
    </source>
</evidence>
<keyword evidence="13" id="KW-1185">Reference proteome</keyword>
<dbReference type="GO" id="GO:0005789">
    <property type="term" value="C:endoplasmic reticulum membrane"/>
    <property type="evidence" value="ECO:0007669"/>
    <property type="project" value="TreeGrafter"/>
</dbReference>
<keyword evidence="6 10" id="KW-1133">Transmembrane helix</keyword>
<dbReference type="GO" id="GO:0030148">
    <property type="term" value="P:sphingolipid biosynthetic process"/>
    <property type="evidence" value="ECO:0007669"/>
    <property type="project" value="TreeGrafter"/>
</dbReference>
<evidence type="ECO:0000256" key="1">
    <source>
        <dbReference type="ARBA" id="ARBA00004141"/>
    </source>
</evidence>
<evidence type="ECO:0000256" key="4">
    <source>
        <dbReference type="ARBA" id="ARBA00022692"/>
    </source>
</evidence>
<comment type="similarity">
    <text evidence="10">Belongs to the ELO family.</text>
</comment>
<evidence type="ECO:0000256" key="10">
    <source>
        <dbReference type="RuleBase" id="RU361115"/>
    </source>
</evidence>
<protein>
    <recommendedName>
        <fullName evidence="10">Elongation of very long chain fatty acids protein</fullName>
        <ecNumber evidence="10">2.3.1.199</ecNumber>
    </recommendedName>
    <alternativeName>
        <fullName evidence="10">Very-long-chain 3-oxoacyl-CoA synthase</fullName>
    </alternativeName>
</protein>
<feature type="transmembrane region" description="Helical" evidence="10">
    <location>
        <begin position="180"/>
        <end position="200"/>
    </location>
</feature>
<gene>
    <name evidence="11" type="ORF">SSS_7336</name>
</gene>
<keyword evidence="5 10" id="KW-0276">Fatty acid metabolism</keyword>
<reference evidence="13" key="1">
    <citation type="journal article" date="2020" name="PLoS Negl. Trop. Dis.">
        <title>High-quality nuclear genome for Sarcoptes scabiei-A critical resource for a neglected parasite.</title>
        <authorList>
            <person name="Korhonen P.K."/>
            <person name="Gasser R.B."/>
            <person name="Ma G."/>
            <person name="Wang T."/>
            <person name="Stroehlein A.J."/>
            <person name="Young N.D."/>
            <person name="Ang C.S."/>
            <person name="Fernando D.D."/>
            <person name="Lu H.C."/>
            <person name="Taylor S."/>
            <person name="Reynolds S.L."/>
            <person name="Mofiz E."/>
            <person name="Najaraj S.H."/>
            <person name="Gowda H."/>
            <person name="Madugundu A."/>
            <person name="Renuse S."/>
            <person name="Holt D."/>
            <person name="Pandey A."/>
            <person name="Papenfuss A.T."/>
            <person name="Fischer K."/>
        </authorList>
    </citation>
    <scope>NUCLEOTIDE SEQUENCE [LARGE SCALE GENOMIC DNA]</scope>
</reference>
<dbReference type="Pfam" id="PF01151">
    <property type="entry name" value="ELO"/>
    <property type="match status" value="1"/>
</dbReference>
<dbReference type="OrthoDB" id="10259681at2759"/>
<comment type="subcellular location">
    <subcellularLocation>
        <location evidence="1">Membrane</location>
        <topology evidence="1">Multi-pass membrane protein</topology>
    </subcellularLocation>
</comment>
<feature type="transmembrane region" description="Helical" evidence="10">
    <location>
        <begin position="156"/>
        <end position="174"/>
    </location>
</feature>
<dbReference type="PANTHER" id="PTHR11157:SF17">
    <property type="entry name" value="ELONGATION OF VERY LONG CHAIN FATTY ACIDS PROTEIN 6"/>
    <property type="match status" value="1"/>
</dbReference>
<reference evidence="11" key="2">
    <citation type="submission" date="2020-01" db="EMBL/GenBank/DDBJ databases">
        <authorList>
            <person name="Korhonen P.K.K."/>
            <person name="Guangxu M.G."/>
            <person name="Wang T.W."/>
            <person name="Stroehlein A.J.S."/>
            <person name="Young N.D."/>
            <person name="Ang C.-S.A."/>
            <person name="Fernando D.W.F."/>
            <person name="Lu H.L."/>
            <person name="Taylor S.T."/>
            <person name="Ehtesham M.E.M."/>
            <person name="Najaraj S.H.N."/>
            <person name="Harsha G.H.G."/>
            <person name="Madugundu A.M."/>
            <person name="Renuse S.R."/>
            <person name="Holt D.H."/>
            <person name="Pandey A.P."/>
            <person name="Papenfuss A.P."/>
            <person name="Gasser R.B.G."/>
            <person name="Fischer K.F."/>
        </authorList>
    </citation>
    <scope>NUCLEOTIDE SEQUENCE</scope>
    <source>
        <strain evidence="11">SSS_KF_BRIS2020</strain>
    </source>
</reference>
<dbReference type="EC" id="2.3.1.199" evidence="10"/>
<dbReference type="GO" id="GO:0042761">
    <property type="term" value="P:very long-chain fatty acid biosynthetic process"/>
    <property type="evidence" value="ECO:0007669"/>
    <property type="project" value="TreeGrafter"/>
</dbReference>
<feature type="transmembrane region" description="Helical" evidence="10">
    <location>
        <begin position="48"/>
        <end position="65"/>
    </location>
</feature>
<keyword evidence="9 10" id="KW-0275">Fatty acid biosynthesis</keyword>
<evidence type="ECO:0000256" key="6">
    <source>
        <dbReference type="ARBA" id="ARBA00022989"/>
    </source>
</evidence>
<sequence length="285" mass="34230">METIKSQFHLVPFEPNAFSPNYSLVFKFENDFDHHQKVRWMRVHWIDSFYWSIIYLAFIFFGRIFMNNRTKTYRLKLPLIFWNLLLASFSILGTLRTWPEMIHVLKNYGFYHSVCSHSYHRLVNVSSFWTYLFVMSKLIELVDTVFIVLRGQKLIFLHWYHHATVLIFTWYCYADESSQARWYIDMNYLVHAFMYSYYALRASGIRLPRPLAMMITISQITQMIIGGIVTVYAFQMKQHGHQCQVSYDRLYAGMAIYLSYFILFANFFLKSYLTSGKKKENMKSE</sequence>
<organism evidence="11">
    <name type="scientific">Sarcoptes scabiei</name>
    <name type="common">Itch mite</name>
    <name type="synonym">Acarus scabiei</name>
    <dbReference type="NCBI Taxonomy" id="52283"/>
    <lineage>
        <taxon>Eukaryota</taxon>
        <taxon>Metazoa</taxon>
        <taxon>Ecdysozoa</taxon>
        <taxon>Arthropoda</taxon>
        <taxon>Chelicerata</taxon>
        <taxon>Arachnida</taxon>
        <taxon>Acari</taxon>
        <taxon>Acariformes</taxon>
        <taxon>Sarcoptiformes</taxon>
        <taxon>Astigmata</taxon>
        <taxon>Psoroptidia</taxon>
        <taxon>Sarcoptoidea</taxon>
        <taxon>Sarcoptidae</taxon>
        <taxon>Sarcoptinae</taxon>
        <taxon>Sarcoptes</taxon>
    </lineage>
</organism>
<dbReference type="EnsemblMetazoa" id="SSS_7336s_mrna">
    <property type="protein sequence ID" value="KAF7487582.1"/>
    <property type="gene ID" value="SSS_7336"/>
</dbReference>
<keyword evidence="4 10" id="KW-0812">Transmembrane</keyword>
<feature type="transmembrane region" description="Helical" evidence="10">
    <location>
        <begin position="212"/>
        <end position="234"/>
    </location>
</feature>
<keyword evidence="8 10" id="KW-0472">Membrane</keyword>
<evidence type="ECO:0000256" key="8">
    <source>
        <dbReference type="ARBA" id="ARBA00023136"/>
    </source>
</evidence>